<dbReference type="PANTHER" id="PTHR47660">
    <property type="entry name" value="TRANSCRIPTION FACTOR WITH C2H2 AND ZN(2)-CYS(6) DNA BINDING DOMAIN (EUROFUNG)-RELATED-RELATED"/>
    <property type="match status" value="1"/>
</dbReference>
<dbReference type="InterPro" id="IPR013087">
    <property type="entry name" value="Znf_C2H2_type"/>
</dbReference>
<evidence type="ECO:0000256" key="7">
    <source>
        <dbReference type="ARBA" id="ARBA00023242"/>
    </source>
</evidence>
<sequence length="901" mass="100081">MAESQDESSAIKCHICQSVFTRQEHLTRHIRSHTREKPYKCLECGKCFSRLDVLHRHASSHLQDALEPRGSSARACQECATSLDDSPQGPQEIGSNTALWTPEVNPISSDLRRGNAGASFAVNNLDNFAPDPAFGGEVLGMSAVNWLSPQYQNVLEWDNQMAAVPYGGIGSTNMGFYSPFNAVEPVRDPLQPAMDGDAQPLDPAMMFPPQAPHNRTTEMEKTTSSSVRSSTGSLTSKMTEGRLYVDGNTARAPFRGRLAHRYSILSITPSEDGVAEAATPQSEGVIATTSKDSRTSQAEMVSDYAYQNMLQKVQSDIQRNSLGLDSTTIPSVAHIRIFVRLYFENFHPTCPFLQKSSDLFDQPENWVLLLAVSAVGAGYSREAQSLTSRGIMFDLVQKHAMVRIQGSQIDSGDLWTPSGLEPTPDCPDLPSLQAGILTLLCMAHSGNNNMTKWAIENRHHLVQQCKAMQLLSESEYQINPVTGRQLQISRWLEIESRIRTGMMIWLLDSVFVFEFNCSPLLQLSDATSPLPCPDDLWDHATIEKIAEKRQKTDVMSLLEATEILYIEKRLPPNLSDFSHIILIYAILRRTKDVVYQNQSRLSNWTPNAKIQSRTVAQPTPETWPPSLSIISKWRNSACDCLDILHWNANGTAARAGGWEHPTILHLHLSRLLLLTPIKHMQHVAAASSPTAPSRGQDDPKYREACSHLQQWAIRDQFKARLSMVHAGALLWHVRRYSSDGFLEPFAIYIATLAIWAYSVSTQCIRGQGETNIAVPNSGPSSSETNPSQQTPHNIAAGAESDEEPDPAFIHLDRPCDDEMVQIYIRLGHKIAGYMLRVGNICSPGAPKKILKEGVRLLSRKPRVLSDEASRDKSDAKITWGIGESFKQMLAYLIQATETDNS</sequence>
<evidence type="ECO:0000256" key="5">
    <source>
        <dbReference type="ARBA" id="ARBA00023015"/>
    </source>
</evidence>
<evidence type="ECO:0000256" key="1">
    <source>
        <dbReference type="ARBA" id="ARBA00022723"/>
    </source>
</evidence>
<evidence type="ECO:0000256" key="9">
    <source>
        <dbReference type="SAM" id="MobiDB-lite"/>
    </source>
</evidence>
<dbReference type="Proteomes" id="UP000738349">
    <property type="component" value="Unassembled WGS sequence"/>
</dbReference>
<dbReference type="AlphaFoldDB" id="A0A9P9IEA3"/>
<evidence type="ECO:0000256" key="2">
    <source>
        <dbReference type="ARBA" id="ARBA00022737"/>
    </source>
</evidence>
<evidence type="ECO:0000256" key="8">
    <source>
        <dbReference type="PROSITE-ProRule" id="PRU00042"/>
    </source>
</evidence>
<dbReference type="PANTHER" id="PTHR47660:SF7">
    <property type="entry name" value="TRANSCRIPTION FACTOR WITH C2H2 AND ZN(2)-CYS(6) DNA BINDING DOMAIN (EUROFUNG)"/>
    <property type="match status" value="1"/>
</dbReference>
<dbReference type="GO" id="GO:0003677">
    <property type="term" value="F:DNA binding"/>
    <property type="evidence" value="ECO:0007669"/>
    <property type="project" value="InterPro"/>
</dbReference>
<dbReference type="SMART" id="SM00355">
    <property type="entry name" value="ZnF_C2H2"/>
    <property type="match status" value="2"/>
</dbReference>
<dbReference type="PROSITE" id="PS50157">
    <property type="entry name" value="ZINC_FINGER_C2H2_2"/>
    <property type="match status" value="2"/>
</dbReference>
<feature type="region of interest" description="Disordered" evidence="9">
    <location>
        <begin position="770"/>
        <end position="807"/>
    </location>
</feature>
<proteinExistence type="predicted"/>
<dbReference type="OrthoDB" id="10018191at2759"/>
<keyword evidence="2" id="KW-0677">Repeat</keyword>
<dbReference type="PROSITE" id="PS00028">
    <property type="entry name" value="ZINC_FINGER_C2H2_1"/>
    <property type="match status" value="2"/>
</dbReference>
<dbReference type="EMBL" id="JAGMUV010000029">
    <property type="protein sequence ID" value="KAH7116300.1"/>
    <property type="molecule type" value="Genomic_DNA"/>
</dbReference>
<keyword evidence="5" id="KW-0805">Transcription regulation</keyword>
<gene>
    <name evidence="11" type="ORF">EDB81DRAFT_701895</name>
</gene>
<comment type="caution">
    <text evidence="11">The sequence shown here is derived from an EMBL/GenBank/DDBJ whole genome shotgun (WGS) entry which is preliminary data.</text>
</comment>
<dbReference type="InterPro" id="IPR007219">
    <property type="entry name" value="XnlR_reg_dom"/>
</dbReference>
<dbReference type="Pfam" id="PF04082">
    <property type="entry name" value="Fungal_trans"/>
    <property type="match status" value="1"/>
</dbReference>
<feature type="compositionally biased region" description="Low complexity" evidence="9">
    <location>
        <begin position="222"/>
        <end position="235"/>
    </location>
</feature>
<feature type="compositionally biased region" description="Polar residues" evidence="9">
    <location>
        <begin position="770"/>
        <end position="792"/>
    </location>
</feature>
<dbReference type="Gene3D" id="3.30.160.60">
    <property type="entry name" value="Classic Zinc Finger"/>
    <property type="match status" value="2"/>
</dbReference>
<protein>
    <recommendedName>
        <fullName evidence="10">C2H2-type domain-containing protein</fullName>
    </recommendedName>
</protein>
<evidence type="ECO:0000313" key="12">
    <source>
        <dbReference type="Proteomes" id="UP000738349"/>
    </source>
</evidence>
<keyword evidence="3 8" id="KW-0863">Zinc-finger</keyword>
<dbReference type="SUPFAM" id="SSF57667">
    <property type="entry name" value="beta-beta-alpha zinc fingers"/>
    <property type="match status" value="1"/>
</dbReference>
<evidence type="ECO:0000259" key="10">
    <source>
        <dbReference type="PROSITE" id="PS50157"/>
    </source>
</evidence>
<keyword evidence="4" id="KW-0862">Zinc</keyword>
<feature type="domain" description="C2H2-type" evidence="10">
    <location>
        <begin position="11"/>
        <end position="38"/>
    </location>
</feature>
<name>A0A9P9IEA3_9HYPO</name>
<dbReference type="GO" id="GO:0008270">
    <property type="term" value="F:zinc ion binding"/>
    <property type="evidence" value="ECO:0007669"/>
    <property type="project" value="UniProtKB-KW"/>
</dbReference>
<dbReference type="CDD" id="cd12148">
    <property type="entry name" value="fungal_TF_MHR"/>
    <property type="match status" value="1"/>
</dbReference>
<dbReference type="FunFam" id="3.30.160.60:FF:001119">
    <property type="entry name" value="zinc finger protein 408"/>
    <property type="match status" value="1"/>
</dbReference>
<keyword evidence="7" id="KW-0539">Nucleus</keyword>
<accession>A0A9P9IEA3</accession>
<feature type="region of interest" description="Disordered" evidence="9">
    <location>
        <begin position="213"/>
        <end position="235"/>
    </location>
</feature>
<evidence type="ECO:0000256" key="3">
    <source>
        <dbReference type="ARBA" id="ARBA00022771"/>
    </source>
</evidence>
<evidence type="ECO:0000256" key="6">
    <source>
        <dbReference type="ARBA" id="ARBA00023163"/>
    </source>
</evidence>
<feature type="domain" description="C2H2-type" evidence="10">
    <location>
        <begin position="39"/>
        <end position="66"/>
    </location>
</feature>
<reference evidence="11" key="1">
    <citation type="journal article" date="2021" name="Nat. Commun.">
        <title>Genetic determinants of endophytism in the Arabidopsis root mycobiome.</title>
        <authorList>
            <person name="Mesny F."/>
            <person name="Miyauchi S."/>
            <person name="Thiergart T."/>
            <person name="Pickel B."/>
            <person name="Atanasova L."/>
            <person name="Karlsson M."/>
            <person name="Huettel B."/>
            <person name="Barry K.W."/>
            <person name="Haridas S."/>
            <person name="Chen C."/>
            <person name="Bauer D."/>
            <person name="Andreopoulos W."/>
            <person name="Pangilinan J."/>
            <person name="LaButti K."/>
            <person name="Riley R."/>
            <person name="Lipzen A."/>
            <person name="Clum A."/>
            <person name="Drula E."/>
            <person name="Henrissat B."/>
            <person name="Kohler A."/>
            <person name="Grigoriev I.V."/>
            <person name="Martin F.M."/>
            <person name="Hacquard S."/>
        </authorList>
    </citation>
    <scope>NUCLEOTIDE SEQUENCE</scope>
    <source>
        <strain evidence="11">MPI-CAGE-AT-0147</strain>
    </source>
</reference>
<dbReference type="Pfam" id="PF00096">
    <property type="entry name" value="zf-C2H2"/>
    <property type="match status" value="2"/>
</dbReference>
<organism evidence="11 12">
    <name type="scientific">Dactylonectria macrodidyma</name>
    <dbReference type="NCBI Taxonomy" id="307937"/>
    <lineage>
        <taxon>Eukaryota</taxon>
        <taxon>Fungi</taxon>
        <taxon>Dikarya</taxon>
        <taxon>Ascomycota</taxon>
        <taxon>Pezizomycotina</taxon>
        <taxon>Sordariomycetes</taxon>
        <taxon>Hypocreomycetidae</taxon>
        <taxon>Hypocreales</taxon>
        <taxon>Nectriaceae</taxon>
        <taxon>Dactylonectria</taxon>
    </lineage>
</organism>
<keyword evidence="12" id="KW-1185">Reference proteome</keyword>
<evidence type="ECO:0000256" key="4">
    <source>
        <dbReference type="ARBA" id="ARBA00022833"/>
    </source>
</evidence>
<keyword evidence="1" id="KW-0479">Metal-binding</keyword>
<evidence type="ECO:0000313" key="11">
    <source>
        <dbReference type="EMBL" id="KAH7116300.1"/>
    </source>
</evidence>
<dbReference type="InterPro" id="IPR036236">
    <property type="entry name" value="Znf_C2H2_sf"/>
</dbReference>
<dbReference type="GO" id="GO:0006351">
    <property type="term" value="P:DNA-templated transcription"/>
    <property type="evidence" value="ECO:0007669"/>
    <property type="project" value="InterPro"/>
</dbReference>
<keyword evidence="6" id="KW-0804">Transcription</keyword>